<comment type="caution">
    <text evidence="2">The sequence shown here is derived from an EMBL/GenBank/DDBJ whole genome shotgun (WGS) entry which is preliminary data.</text>
</comment>
<dbReference type="Pfam" id="PF00753">
    <property type="entry name" value="Lactamase_B"/>
    <property type="match status" value="1"/>
</dbReference>
<dbReference type="InterPro" id="IPR050855">
    <property type="entry name" value="NDM-1-like"/>
</dbReference>
<dbReference type="GeneID" id="79870568"/>
<dbReference type="RefSeq" id="WP_078109137.1">
    <property type="nucleotide sequence ID" value="NZ_BOQX01000013.1"/>
</dbReference>
<gene>
    <name evidence="2" type="ORF">BWZ43_00455</name>
</gene>
<reference evidence="2 3" key="1">
    <citation type="submission" date="2017-01" db="EMBL/GenBank/DDBJ databases">
        <title>Draft genome sequence of Bacillus oleronius.</title>
        <authorList>
            <person name="Allam M."/>
        </authorList>
    </citation>
    <scope>NUCLEOTIDE SEQUENCE [LARGE SCALE GENOMIC DNA]</scope>
    <source>
        <strain evidence="2 3">DSM 9356</strain>
    </source>
</reference>
<dbReference type="SUPFAM" id="SSF56281">
    <property type="entry name" value="Metallo-hydrolase/oxidoreductase"/>
    <property type="match status" value="1"/>
</dbReference>
<keyword evidence="3" id="KW-1185">Reference proteome</keyword>
<name>A0A8E2LHP1_9BACI</name>
<dbReference type="SMART" id="SM00849">
    <property type="entry name" value="Lactamase_B"/>
    <property type="match status" value="1"/>
</dbReference>
<dbReference type="AlphaFoldDB" id="A0A8E2LHP1"/>
<accession>A0A8E2LHP1</accession>
<proteinExistence type="predicted"/>
<sequence>MYQSKHFTLEKIKEGIYAAIVTEYGGGIGNAGIIDLGDQTVIFDTFNTPQAARDLRKAAEVLIGNPVSYVVNSHWHGDHIRGNQSFEDCKIISTVYTRELMEEIHPPRIKQQQQTIDQLIEYIQTLEQEPSPQKDVISQLKEIKETLPQLKLVLPDIVFDKQYSIKGSKREVQLITYGGGHTKSDAFLYVPTEQVIFMGDLLVIQNHPMIGDGSPTEWIEILEKISKLSFHIAVPGHGPIGLKDDLNKLKQYLVDLFDLPSEIPNKYSLWNHSEHFSSNIEFLKTYRSSLL</sequence>
<evidence type="ECO:0000259" key="1">
    <source>
        <dbReference type="SMART" id="SM00849"/>
    </source>
</evidence>
<dbReference type="PANTHER" id="PTHR42951:SF4">
    <property type="entry name" value="ACYL-COENZYME A THIOESTERASE MBLAC2"/>
    <property type="match status" value="1"/>
</dbReference>
<dbReference type="InterPro" id="IPR001279">
    <property type="entry name" value="Metallo-B-lactamas"/>
</dbReference>
<organism evidence="2 3">
    <name type="scientific">Heyndrickxia oleronia</name>
    <dbReference type="NCBI Taxonomy" id="38875"/>
    <lineage>
        <taxon>Bacteria</taxon>
        <taxon>Bacillati</taxon>
        <taxon>Bacillota</taxon>
        <taxon>Bacilli</taxon>
        <taxon>Bacillales</taxon>
        <taxon>Bacillaceae</taxon>
        <taxon>Heyndrickxia</taxon>
    </lineage>
</organism>
<protein>
    <recommendedName>
        <fullName evidence="1">Metallo-beta-lactamase domain-containing protein</fullName>
    </recommendedName>
</protein>
<dbReference type="CDD" id="cd16282">
    <property type="entry name" value="metallo-hydrolase-like_MBL-fold"/>
    <property type="match status" value="1"/>
</dbReference>
<dbReference type="InterPro" id="IPR036866">
    <property type="entry name" value="RibonucZ/Hydroxyglut_hydro"/>
</dbReference>
<feature type="domain" description="Metallo-beta-lactamase" evidence="1">
    <location>
        <begin position="28"/>
        <end position="237"/>
    </location>
</feature>
<dbReference type="Proteomes" id="UP000189761">
    <property type="component" value="Unassembled WGS sequence"/>
</dbReference>
<dbReference type="EMBL" id="MTLA01000004">
    <property type="protein sequence ID" value="OOP70339.1"/>
    <property type="molecule type" value="Genomic_DNA"/>
</dbReference>
<evidence type="ECO:0000313" key="3">
    <source>
        <dbReference type="Proteomes" id="UP000189761"/>
    </source>
</evidence>
<dbReference type="Gene3D" id="3.60.15.10">
    <property type="entry name" value="Ribonuclease Z/Hydroxyacylglutathione hydrolase-like"/>
    <property type="match status" value="1"/>
</dbReference>
<evidence type="ECO:0000313" key="2">
    <source>
        <dbReference type="EMBL" id="OOP70339.1"/>
    </source>
</evidence>
<dbReference type="PANTHER" id="PTHR42951">
    <property type="entry name" value="METALLO-BETA-LACTAMASE DOMAIN-CONTAINING"/>
    <property type="match status" value="1"/>
</dbReference>